<keyword evidence="3" id="KW-1185">Reference proteome</keyword>
<evidence type="ECO:0000313" key="2">
    <source>
        <dbReference type="EMBL" id="MDN3712608.1"/>
    </source>
</evidence>
<evidence type="ECO:0000259" key="1">
    <source>
        <dbReference type="Pfam" id="PF07940"/>
    </source>
</evidence>
<protein>
    <submittedName>
        <fullName evidence="2">Heparinase II/III family protein</fullName>
    </submittedName>
</protein>
<feature type="domain" description="Heparinase II/III-like C-terminal" evidence="1">
    <location>
        <begin position="101"/>
        <end position="280"/>
    </location>
</feature>
<reference evidence="3" key="1">
    <citation type="journal article" date="2019" name="Int. J. Syst. Evol. Microbiol.">
        <title>The Global Catalogue of Microorganisms (GCM) 10K type strain sequencing project: providing services to taxonomists for standard genome sequencing and annotation.</title>
        <authorList>
            <consortium name="The Broad Institute Genomics Platform"/>
            <consortium name="The Broad Institute Genome Sequencing Center for Infectious Disease"/>
            <person name="Wu L."/>
            <person name="Ma J."/>
        </authorList>
    </citation>
    <scope>NUCLEOTIDE SEQUENCE [LARGE SCALE GENOMIC DNA]</scope>
    <source>
        <strain evidence="3">CECT 8482</strain>
    </source>
</reference>
<name>A0ABT8D757_9RHOB</name>
<gene>
    <name evidence="2" type="ORF">QWZ10_14185</name>
</gene>
<accession>A0ABT8D757</accession>
<dbReference type="EMBL" id="JAUFRC010000001">
    <property type="protein sequence ID" value="MDN3712608.1"/>
    <property type="molecule type" value="Genomic_DNA"/>
</dbReference>
<comment type="caution">
    <text evidence="2">The sequence shown here is derived from an EMBL/GenBank/DDBJ whole genome shotgun (WGS) entry which is preliminary data.</text>
</comment>
<dbReference type="Proteomes" id="UP001243846">
    <property type="component" value="Unassembled WGS sequence"/>
</dbReference>
<dbReference type="InterPro" id="IPR012480">
    <property type="entry name" value="Hepar_II_III_C"/>
</dbReference>
<proteinExistence type="predicted"/>
<sequence length="332" mass="34510">MPSLIALAEEAEAMGTELLSRPRSPESLLESCALLVWTVEVATEAGIEAPPQLMAIVGEIAPMLRAMRHADGALPQFHGGGRGAPGRLDHCLRATPGPATTARGMALGFARMVRGRTTVIVDAAPPPAPDVAPEAVANAHASTLAFEMTVARQPLIVSCGPGQGFGPIWARASRATPCHSALCLAGLSSSRLAPGAGAPGDAPDILTERPENVWAGDYDGHGQLVAPDFGLPHSGTTAHMLAGHDGWLHSHGLTHLRELWLDPDGFTLDGEDSLAALDEGAQDRLADVIGPPDGGGDRFRHPLPSPSRCYPLGRGGSGHAFAAQWRALAFQP</sequence>
<evidence type="ECO:0000313" key="3">
    <source>
        <dbReference type="Proteomes" id="UP001243846"/>
    </source>
</evidence>
<dbReference type="Pfam" id="PF07940">
    <property type="entry name" value="Hepar_II_III_C"/>
    <property type="match status" value="1"/>
</dbReference>
<dbReference type="Gene3D" id="2.70.98.70">
    <property type="match status" value="1"/>
</dbReference>
<organism evidence="2 3">
    <name type="scientific">Paracoccus cavernae</name>
    <dbReference type="NCBI Taxonomy" id="1571207"/>
    <lineage>
        <taxon>Bacteria</taxon>
        <taxon>Pseudomonadati</taxon>
        <taxon>Pseudomonadota</taxon>
        <taxon>Alphaproteobacteria</taxon>
        <taxon>Rhodobacterales</taxon>
        <taxon>Paracoccaceae</taxon>
        <taxon>Paracoccus</taxon>
    </lineage>
</organism>